<dbReference type="Gene3D" id="3.40.50.1000">
    <property type="entry name" value="HAD superfamily/HAD-like"/>
    <property type="match status" value="1"/>
</dbReference>
<feature type="transmembrane region" description="Helical" evidence="10">
    <location>
        <begin position="268"/>
        <end position="294"/>
    </location>
</feature>
<evidence type="ECO:0000259" key="11">
    <source>
        <dbReference type="Pfam" id="PF00122"/>
    </source>
</evidence>
<dbReference type="EC" id="7.2.2.12" evidence="8"/>
<evidence type="ECO:0000256" key="10">
    <source>
        <dbReference type="RuleBase" id="RU362081"/>
    </source>
</evidence>
<evidence type="ECO:0000313" key="12">
    <source>
        <dbReference type="EMBL" id="WDE95946.1"/>
    </source>
</evidence>
<dbReference type="NCBIfam" id="TIGR01494">
    <property type="entry name" value="ATPase_P-type"/>
    <property type="match status" value="1"/>
</dbReference>
<dbReference type="NCBIfam" id="TIGR01512">
    <property type="entry name" value="ATPase-IB2_Cd"/>
    <property type="match status" value="1"/>
</dbReference>
<dbReference type="PANTHER" id="PTHR48085:SF5">
    <property type="entry name" value="CADMIUM_ZINC-TRANSPORTING ATPASE HMA4-RELATED"/>
    <property type="match status" value="1"/>
</dbReference>
<keyword evidence="10" id="KW-0067">ATP-binding</keyword>
<dbReference type="InterPro" id="IPR001757">
    <property type="entry name" value="P_typ_ATPase"/>
</dbReference>
<dbReference type="Proteomes" id="UP001214250">
    <property type="component" value="Chromosome 1"/>
</dbReference>
<dbReference type="PANTHER" id="PTHR48085">
    <property type="entry name" value="CADMIUM/ZINC-TRANSPORTING ATPASE HMA2-RELATED"/>
    <property type="match status" value="1"/>
</dbReference>
<feature type="transmembrane region" description="Helical" evidence="10">
    <location>
        <begin position="38"/>
        <end position="59"/>
    </location>
</feature>
<gene>
    <name evidence="12" type="ORF">PQO03_09485</name>
</gene>
<dbReference type="SUPFAM" id="SSF81653">
    <property type="entry name" value="Calcium ATPase, transduction domain A"/>
    <property type="match status" value="1"/>
</dbReference>
<dbReference type="PROSITE" id="PS00154">
    <property type="entry name" value="ATPASE_E1_E2"/>
    <property type="match status" value="1"/>
</dbReference>
<dbReference type="InterPro" id="IPR051014">
    <property type="entry name" value="Cation_Transport_ATPase_IB"/>
</dbReference>
<dbReference type="InterPro" id="IPR044492">
    <property type="entry name" value="P_typ_ATPase_HD_dom"/>
</dbReference>
<protein>
    <recommendedName>
        <fullName evidence="8">P-type Zn(2+) transporter</fullName>
        <ecNumber evidence="8">7.2.2.12</ecNumber>
    </recommendedName>
</protein>
<keyword evidence="7 10" id="KW-0472">Membrane</keyword>
<dbReference type="InterPro" id="IPR027256">
    <property type="entry name" value="P-typ_ATPase_IB"/>
</dbReference>
<dbReference type="SUPFAM" id="SSF56784">
    <property type="entry name" value="HAD-like"/>
    <property type="match status" value="1"/>
</dbReference>
<evidence type="ECO:0000256" key="2">
    <source>
        <dbReference type="ARBA" id="ARBA00006024"/>
    </source>
</evidence>
<dbReference type="SUPFAM" id="SSF81665">
    <property type="entry name" value="Calcium ATPase, transmembrane domain M"/>
    <property type="match status" value="1"/>
</dbReference>
<evidence type="ECO:0000256" key="1">
    <source>
        <dbReference type="ARBA" id="ARBA00004370"/>
    </source>
</evidence>
<dbReference type="SFLD" id="SFLDS00003">
    <property type="entry name" value="Haloacid_Dehalogenase"/>
    <property type="match status" value="1"/>
</dbReference>
<organism evidence="12 13">
    <name type="scientific">Lentisphaera profundi</name>
    <dbReference type="NCBI Taxonomy" id="1658616"/>
    <lineage>
        <taxon>Bacteria</taxon>
        <taxon>Pseudomonadati</taxon>
        <taxon>Lentisphaerota</taxon>
        <taxon>Lentisphaeria</taxon>
        <taxon>Lentisphaerales</taxon>
        <taxon>Lentisphaeraceae</taxon>
        <taxon>Lentisphaera</taxon>
    </lineage>
</organism>
<reference evidence="12 13" key="1">
    <citation type="submission" date="2023-02" db="EMBL/GenBank/DDBJ databases">
        <title>Genome sequence of Lentisphaera profundi SAORIC-696.</title>
        <authorList>
            <person name="Kim e."/>
            <person name="Cho J.-C."/>
            <person name="Choi A."/>
            <person name="Kang I."/>
        </authorList>
    </citation>
    <scope>NUCLEOTIDE SEQUENCE [LARGE SCALE GENOMIC DNA]</scope>
    <source>
        <strain evidence="12 13">SAORIC-696</strain>
    </source>
</reference>
<evidence type="ECO:0000256" key="4">
    <source>
        <dbReference type="ARBA" id="ARBA00022723"/>
    </source>
</evidence>
<dbReference type="InterPro" id="IPR023214">
    <property type="entry name" value="HAD_sf"/>
</dbReference>
<feature type="transmembrane region" description="Helical" evidence="10">
    <location>
        <begin position="238"/>
        <end position="256"/>
    </location>
</feature>
<feature type="transmembrane region" description="Helical" evidence="10">
    <location>
        <begin position="12"/>
        <end position="32"/>
    </location>
</feature>
<accession>A0ABY7VP63</accession>
<evidence type="ECO:0000256" key="8">
    <source>
        <dbReference type="ARBA" id="ARBA00039097"/>
    </source>
</evidence>
<dbReference type="InterPro" id="IPR059000">
    <property type="entry name" value="ATPase_P-type_domA"/>
</dbReference>
<dbReference type="Gene3D" id="2.70.150.10">
    <property type="entry name" value="Calcium-transporting ATPase, cytoplasmic transduction domain A"/>
    <property type="match status" value="1"/>
</dbReference>
<evidence type="ECO:0000256" key="9">
    <source>
        <dbReference type="ARBA" id="ARBA00047308"/>
    </source>
</evidence>
<keyword evidence="13" id="KW-1185">Reference proteome</keyword>
<comment type="similarity">
    <text evidence="2 10">Belongs to the cation transport ATPase (P-type) (TC 3.A.3) family. Type IB subfamily.</text>
</comment>
<comment type="subcellular location">
    <subcellularLocation>
        <location evidence="10">Cell membrane</location>
    </subcellularLocation>
    <subcellularLocation>
        <location evidence="1">Membrane</location>
    </subcellularLocation>
</comment>
<feature type="transmembrane region" description="Helical" evidence="10">
    <location>
        <begin position="572"/>
        <end position="593"/>
    </location>
</feature>
<dbReference type="RefSeq" id="WP_274149855.1">
    <property type="nucleotide sequence ID" value="NZ_CP117811.1"/>
</dbReference>
<dbReference type="Pfam" id="PF00702">
    <property type="entry name" value="Hydrolase"/>
    <property type="match status" value="1"/>
</dbReference>
<sequence>MSTKENSSYRYLIWAGAGLLFIINAQVFRYFIDDQLFLTSLSGLIATIIMLIPLVATVFKDFRAGERKMHELAIIAVLASCVGSEDFTTPAAIAFFLLISLVIENKTASGVKASLEKLAKLVPGKAMRLDKDGKVTEVEPTDLTEGDIIRIPPGENILADGDIMKGKSSINEANISGESLPVDKQEGDAVFAGTVNLNGLLEIRVTRAGKDTTIGKVRDLIMNAEQTKLPFVRMIDEYVRFYVPIILTATALILYFNPHANDTLMRVTAALVIACPVALILATPTAIVASLSAAARSGILIKDINHIESMARADAFMFDKTGTLTSGTLAVELVAPLQDGDEISLIKAAAIAESASSHPVARAVRRFAEDAGFEGVHPDNLHEEPGRGVRADWDGHTILAGNFKWMEDNGINTEYFDAALDDIALSMSLLYISIDGIPAGWLGLSDSLRSDSADTLNDLKNRGIRYLGIVSGDRQSVVDMVGSKLALNGRNGGCSPEDKVKHLQALKEKGYHVVFVGDGVNDGPALATADIGIAMGAAGSDIAVESASIALMNDNLNRLPFLVQLSRSMRSVVLQNLVLGIFIILGGMILAAMGMLQPVIAAAFQVIGSLAVVMNSARLVRQGENLSGDSHE</sequence>
<keyword evidence="5" id="KW-1278">Translocase</keyword>
<keyword evidence="4 10" id="KW-0479">Metal-binding</keyword>
<keyword evidence="10" id="KW-0547">Nucleotide-binding</keyword>
<evidence type="ECO:0000256" key="6">
    <source>
        <dbReference type="ARBA" id="ARBA00022989"/>
    </source>
</evidence>
<dbReference type="Gene3D" id="3.40.1110.10">
    <property type="entry name" value="Calcium-transporting ATPase, cytoplasmic domain N"/>
    <property type="match status" value="1"/>
</dbReference>
<dbReference type="PRINTS" id="PR00119">
    <property type="entry name" value="CATATPASE"/>
</dbReference>
<keyword evidence="10" id="KW-1003">Cell membrane</keyword>
<evidence type="ECO:0000256" key="3">
    <source>
        <dbReference type="ARBA" id="ARBA00022692"/>
    </source>
</evidence>
<dbReference type="SFLD" id="SFLDG00002">
    <property type="entry name" value="C1.7:_P-type_atpase_like"/>
    <property type="match status" value="1"/>
</dbReference>
<comment type="catalytic activity">
    <reaction evidence="9">
        <text>Zn(2+)(in) + ATP + H2O = Zn(2+)(out) + ADP + phosphate + H(+)</text>
        <dbReference type="Rhea" id="RHEA:20621"/>
        <dbReference type="ChEBI" id="CHEBI:15377"/>
        <dbReference type="ChEBI" id="CHEBI:15378"/>
        <dbReference type="ChEBI" id="CHEBI:29105"/>
        <dbReference type="ChEBI" id="CHEBI:30616"/>
        <dbReference type="ChEBI" id="CHEBI:43474"/>
        <dbReference type="ChEBI" id="CHEBI:456216"/>
        <dbReference type="EC" id="7.2.2.12"/>
    </reaction>
</comment>
<dbReference type="SFLD" id="SFLDF00027">
    <property type="entry name" value="p-type_atpase"/>
    <property type="match status" value="1"/>
</dbReference>
<feature type="domain" description="P-type ATPase A" evidence="11">
    <location>
        <begin position="121"/>
        <end position="221"/>
    </location>
</feature>
<evidence type="ECO:0000256" key="7">
    <source>
        <dbReference type="ARBA" id="ARBA00023136"/>
    </source>
</evidence>
<dbReference type="EMBL" id="CP117811">
    <property type="protein sequence ID" value="WDE95946.1"/>
    <property type="molecule type" value="Genomic_DNA"/>
</dbReference>
<keyword evidence="6 10" id="KW-1133">Transmembrane helix</keyword>
<dbReference type="InterPro" id="IPR023299">
    <property type="entry name" value="ATPase_P-typ_cyto_dom_N"/>
</dbReference>
<dbReference type="InterPro" id="IPR018303">
    <property type="entry name" value="ATPase_P-typ_P_site"/>
</dbReference>
<dbReference type="NCBIfam" id="TIGR01525">
    <property type="entry name" value="ATPase-IB_hvy"/>
    <property type="match status" value="1"/>
</dbReference>
<keyword evidence="3 10" id="KW-0812">Transmembrane</keyword>
<dbReference type="InterPro" id="IPR008250">
    <property type="entry name" value="ATPase_P-typ_transduc_dom_A_sf"/>
</dbReference>
<name>A0ABY7VP63_9BACT</name>
<dbReference type="InterPro" id="IPR036412">
    <property type="entry name" value="HAD-like_sf"/>
</dbReference>
<dbReference type="InterPro" id="IPR023298">
    <property type="entry name" value="ATPase_P-typ_TM_dom_sf"/>
</dbReference>
<feature type="transmembrane region" description="Helical" evidence="10">
    <location>
        <begin position="599"/>
        <end position="617"/>
    </location>
</feature>
<evidence type="ECO:0000313" key="13">
    <source>
        <dbReference type="Proteomes" id="UP001214250"/>
    </source>
</evidence>
<evidence type="ECO:0000256" key="5">
    <source>
        <dbReference type="ARBA" id="ARBA00022967"/>
    </source>
</evidence>
<proteinExistence type="inferred from homology"/>
<dbReference type="Pfam" id="PF00122">
    <property type="entry name" value="E1-E2_ATPase"/>
    <property type="match status" value="1"/>
</dbReference>